<evidence type="ECO:0000313" key="8">
    <source>
        <dbReference type="Proteomes" id="UP001596297"/>
    </source>
</evidence>
<accession>A0ABW1Y9K7</accession>
<sequence>MSNWEKARWSVGEVSALTRVSVRTLHHYDALGLLCPAGRTESGYRQYTPPDLARLWRILAYRELGLGLPQIAELLAGGPDAEHAILTAQAAALQAQLARTQQQLDALTRLMQGGDMQHDHITTLFDGFNPAEYEAETQQRWGETDAYRQSQERTRRYGKAEWAQIKAEGDALNAEAAALLDRGLAPESAEAQALAAAHRDYFSRWFYDPTPELMAGLAELWLADERFTRNLDRHRPGLAAFLSAVVGHWAREQMGRS</sequence>
<evidence type="ECO:0000259" key="6">
    <source>
        <dbReference type="PROSITE" id="PS50937"/>
    </source>
</evidence>
<dbReference type="InterPro" id="IPR012925">
    <property type="entry name" value="TipAS_dom"/>
</dbReference>
<keyword evidence="2" id="KW-0805">Transcription regulation</keyword>
<dbReference type="SUPFAM" id="SSF89082">
    <property type="entry name" value="Antibiotic binding domain of TipA-like multidrug resistance regulators"/>
    <property type="match status" value="1"/>
</dbReference>
<evidence type="ECO:0000256" key="2">
    <source>
        <dbReference type="ARBA" id="ARBA00023015"/>
    </source>
</evidence>
<name>A0ABW1Y9K7_9DEIO</name>
<dbReference type="Proteomes" id="UP001596297">
    <property type="component" value="Unassembled WGS sequence"/>
</dbReference>
<proteinExistence type="predicted"/>
<dbReference type="Gene3D" id="1.10.1660.10">
    <property type="match status" value="1"/>
</dbReference>
<dbReference type="Pfam" id="PF13411">
    <property type="entry name" value="MerR_1"/>
    <property type="match status" value="1"/>
</dbReference>
<keyword evidence="8" id="KW-1185">Reference proteome</keyword>
<evidence type="ECO:0000313" key="7">
    <source>
        <dbReference type="EMBL" id="MFC6590859.1"/>
    </source>
</evidence>
<reference evidence="8" key="1">
    <citation type="journal article" date="2019" name="Int. J. Syst. Evol. Microbiol.">
        <title>The Global Catalogue of Microorganisms (GCM) 10K type strain sequencing project: providing services to taxonomists for standard genome sequencing and annotation.</title>
        <authorList>
            <consortium name="The Broad Institute Genomics Platform"/>
            <consortium name="The Broad Institute Genome Sequencing Center for Infectious Disease"/>
            <person name="Wu L."/>
            <person name="Ma J."/>
        </authorList>
    </citation>
    <scope>NUCLEOTIDE SEQUENCE [LARGE SCALE GENOMIC DNA]</scope>
    <source>
        <strain evidence="8">CGMCC 1.15772</strain>
    </source>
</reference>
<organism evidence="7 8">
    <name type="scientific">Deinococcus lacus</name>
    <dbReference type="NCBI Taxonomy" id="392561"/>
    <lineage>
        <taxon>Bacteria</taxon>
        <taxon>Thermotogati</taxon>
        <taxon>Deinococcota</taxon>
        <taxon>Deinococci</taxon>
        <taxon>Deinococcales</taxon>
        <taxon>Deinococcaceae</taxon>
        <taxon>Deinococcus</taxon>
    </lineage>
</organism>
<evidence type="ECO:0000256" key="1">
    <source>
        <dbReference type="ARBA" id="ARBA00022491"/>
    </source>
</evidence>
<dbReference type="InterPro" id="IPR000551">
    <property type="entry name" value="MerR-type_HTH_dom"/>
</dbReference>
<dbReference type="PROSITE" id="PS50937">
    <property type="entry name" value="HTH_MERR_2"/>
    <property type="match status" value="1"/>
</dbReference>
<keyword evidence="3" id="KW-0238">DNA-binding</keyword>
<keyword evidence="4" id="KW-0804">Transcription</keyword>
<keyword evidence="1" id="KW-0678">Repressor</keyword>
<gene>
    <name evidence="7" type="ORF">ACFP81_01610</name>
</gene>
<comment type="caution">
    <text evidence="7">The sequence shown here is derived from an EMBL/GenBank/DDBJ whole genome shotgun (WGS) entry which is preliminary data.</text>
</comment>
<dbReference type="CDD" id="cd01106">
    <property type="entry name" value="HTH_TipAL-Mta"/>
    <property type="match status" value="1"/>
</dbReference>
<feature type="domain" description="HTH merR-type" evidence="6">
    <location>
        <begin position="8"/>
        <end position="77"/>
    </location>
</feature>
<dbReference type="Pfam" id="PF07739">
    <property type="entry name" value="TipAS"/>
    <property type="match status" value="1"/>
</dbReference>
<dbReference type="Gene3D" id="1.10.490.50">
    <property type="entry name" value="Antibiotic binding domain of TipA-like multidrug resistance regulators"/>
    <property type="match status" value="1"/>
</dbReference>
<feature type="coiled-coil region" evidence="5">
    <location>
        <begin position="83"/>
        <end position="110"/>
    </location>
</feature>
<keyword evidence="5" id="KW-0175">Coiled coil</keyword>
<dbReference type="RefSeq" id="WP_380081865.1">
    <property type="nucleotide sequence ID" value="NZ_JBHSWD010000001.1"/>
</dbReference>
<evidence type="ECO:0000256" key="5">
    <source>
        <dbReference type="SAM" id="Coils"/>
    </source>
</evidence>
<dbReference type="PANTHER" id="PTHR30204:SF69">
    <property type="entry name" value="MERR-FAMILY TRANSCRIPTIONAL REGULATOR"/>
    <property type="match status" value="1"/>
</dbReference>
<dbReference type="InterPro" id="IPR036244">
    <property type="entry name" value="TipA-like_antibiotic-bd"/>
</dbReference>
<evidence type="ECO:0000256" key="4">
    <source>
        <dbReference type="ARBA" id="ARBA00023163"/>
    </source>
</evidence>
<dbReference type="PROSITE" id="PS00552">
    <property type="entry name" value="HTH_MERR_1"/>
    <property type="match status" value="1"/>
</dbReference>
<dbReference type="InterPro" id="IPR009061">
    <property type="entry name" value="DNA-bd_dom_put_sf"/>
</dbReference>
<evidence type="ECO:0000256" key="3">
    <source>
        <dbReference type="ARBA" id="ARBA00023125"/>
    </source>
</evidence>
<protein>
    <submittedName>
        <fullName evidence="7">MerR family transcriptional regulator</fullName>
    </submittedName>
</protein>
<dbReference type="SUPFAM" id="SSF46955">
    <property type="entry name" value="Putative DNA-binding domain"/>
    <property type="match status" value="1"/>
</dbReference>
<dbReference type="EMBL" id="JBHSWD010000001">
    <property type="protein sequence ID" value="MFC6590859.1"/>
    <property type="molecule type" value="Genomic_DNA"/>
</dbReference>
<dbReference type="InterPro" id="IPR047057">
    <property type="entry name" value="MerR_fam"/>
</dbReference>
<dbReference type="PANTHER" id="PTHR30204">
    <property type="entry name" value="REDOX-CYCLING DRUG-SENSING TRANSCRIPTIONAL ACTIVATOR SOXR"/>
    <property type="match status" value="1"/>
</dbReference>
<dbReference type="SMART" id="SM00422">
    <property type="entry name" value="HTH_MERR"/>
    <property type="match status" value="1"/>
</dbReference>